<feature type="region of interest" description="Disordered" evidence="1">
    <location>
        <begin position="1"/>
        <end position="40"/>
    </location>
</feature>
<dbReference type="Proteomes" id="UP000053144">
    <property type="component" value="Unassembled WGS sequence"/>
</dbReference>
<gene>
    <name evidence="2" type="ORF">LR48_Vigan470s000400</name>
</gene>
<sequence>MQPQKKTVSMEKMKAAVAPPSPSPTKKRSQPTKKRSLSTNAHPTYVKIRALVKEISHLVIEVLKYPDIKKCESSREVEEKLKMITSLYESLQADGFSLKGKKLRQSGIKLDPPSVSGSQKLFRDGLPETYMVGASVFGWNFITFLGKEPVYYGRSKAEYRAGKVSK</sequence>
<dbReference type="OrthoDB" id="672903at2759"/>
<organism evidence="2 3">
    <name type="scientific">Phaseolus angularis</name>
    <name type="common">Azuki bean</name>
    <name type="synonym">Vigna angularis</name>
    <dbReference type="NCBI Taxonomy" id="3914"/>
    <lineage>
        <taxon>Eukaryota</taxon>
        <taxon>Viridiplantae</taxon>
        <taxon>Streptophyta</taxon>
        <taxon>Embryophyta</taxon>
        <taxon>Tracheophyta</taxon>
        <taxon>Spermatophyta</taxon>
        <taxon>Magnoliopsida</taxon>
        <taxon>eudicotyledons</taxon>
        <taxon>Gunneridae</taxon>
        <taxon>Pentapetalae</taxon>
        <taxon>rosids</taxon>
        <taxon>fabids</taxon>
        <taxon>Fabales</taxon>
        <taxon>Fabaceae</taxon>
        <taxon>Papilionoideae</taxon>
        <taxon>50 kb inversion clade</taxon>
        <taxon>NPAAA clade</taxon>
        <taxon>indigoferoid/millettioid clade</taxon>
        <taxon>Phaseoleae</taxon>
        <taxon>Vigna</taxon>
    </lineage>
</organism>
<accession>A0A0L9TC57</accession>
<dbReference type="PANTHER" id="PTHR35459">
    <property type="entry name" value="T1N6.14 PROTEIN"/>
    <property type="match status" value="1"/>
</dbReference>
<dbReference type="KEGG" id="var:108321162"/>
<evidence type="ECO:0000313" key="3">
    <source>
        <dbReference type="Proteomes" id="UP000053144"/>
    </source>
</evidence>
<feature type="compositionally biased region" description="Basic residues" evidence="1">
    <location>
        <begin position="25"/>
        <end position="36"/>
    </location>
</feature>
<dbReference type="EMBL" id="KQ258401">
    <property type="protein sequence ID" value="KOM27951.1"/>
    <property type="molecule type" value="Genomic_DNA"/>
</dbReference>
<dbReference type="Gramene" id="KOM27951">
    <property type="protein sequence ID" value="KOM27951"/>
    <property type="gene ID" value="LR48_Vigan470s000400"/>
</dbReference>
<dbReference type="PANTHER" id="PTHR35459:SF2">
    <property type="entry name" value="T1N6.14 PROTEIN"/>
    <property type="match status" value="1"/>
</dbReference>
<name>A0A0L9TC57_PHAAN</name>
<dbReference type="AlphaFoldDB" id="A0A0L9TC57"/>
<reference evidence="3" key="1">
    <citation type="journal article" date="2015" name="Proc. Natl. Acad. Sci. U.S.A.">
        <title>Genome sequencing of adzuki bean (Vigna angularis) provides insight into high starch and low fat accumulation and domestication.</title>
        <authorList>
            <person name="Yang K."/>
            <person name="Tian Z."/>
            <person name="Chen C."/>
            <person name="Luo L."/>
            <person name="Zhao B."/>
            <person name="Wang Z."/>
            <person name="Yu L."/>
            <person name="Li Y."/>
            <person name="Sun Y."/>
            <person name="Li W."/>
            <person name="Chen Y."/>
            <person name="Li Y."/>
            <person name="Zhang Y."/>
            <person name="Ai D."/>
            <person name="Zhao J."/>
            <person name="Shang C."/>
            <person name="Ma Y."/>
            <person name="Wu B."/>
            <person name="Wang M."/>
            <person name="Gao L."/>
            <person name="Sun D."/>
            <person name="Zhang P."/>
            <person name="Guo F."/>
            <person name="Wang W."/>
            <person name="Li Y."/>
            <person name="Wang J."/>
            <person name="Varshney R.K."/>
            <person name="Wang J."/>
            <person name="Ling H.Q."/>
            <person name="Wan P."/>
        </authorList>
    </citation>
    <scope>NUCLEOTIDE SEQUENCE</scope>
    <source>
        <strain evidence="3">cv. Jingnong 6</strain>
    </source>
</reference>
<proteinExistence type="predicted"/>
<evidence type="ECO:0000313" key="2">
    <source>
        <dbReference type="EMBL" id="KOM27951.1"/>
    </source>
</evidence>
<evidence type="ECO:0000256" key="1">
    <source>
        <dbReference type="SAM" id="MobiDB-lite"/>
    </source>
</evidence>
<protein>
    <submittedName>
        <fullName evidence="2">Uncharacterized protein</fullName>
    </submittedName>
</protein>